<keyword evidence="4 9" id="KW-0812">Transmembrane</keyword>
<comment type="caution">
    <text evidence="12">The sequence shown here is derived from an EMBL/GenBank/DDBJ whole genome shotgun (WGS) entry which is preliminary data.</text>
</comment>
<evidence type="ECO:0000256" key="3">
    <source>
        <dbReference type="ARBA" id="ARBA00022679"/>
    </source>
</evidence>
<protein>
    <recommendedName>
        <fullName evidence="9">Beta-1,4-N-acetylgalactosaminyltransferase</fullName>
        <ecNumber evidence="9">2.4.1.244</ecNumber>
    </recommendedName>
</protein>
<comment type="catalytic activity">
    <reaction evidence="9">
        <text>an N-acetyl-beta-D-glucosaminyl derivative + UDP-N-acetyl-alpha-D-galactosamine = an N-acetyl-beta-D-galactosaminyl-(1-&gt;4)-N-acetyl-beta-D-glucosaminyl derivative + UDP + H(+)</text>
        <dbReference type="Rhea" id="RHEA:20493"/>
        <dbReference type="ChEBI" id="CHEBI:15378"/>
        <dbReference type="ChEBI" id="CHEBI:58223"/>
        <dbReference type="ChEBI" id="CHEBI:61631"/>
        <dbReference type="ChEBI" id="CHEBI:67138"/>
        <dbReference type="ChEBI" id="CHEBI:138027"/>
        <dbReference type="EC" id="2.4.1.244"/>
    </reaction>
</comment>
<comment type="similarity">
    <text evidence="2 9">Belongs to the chondroitin N-acetylgalactosaminyltransferase family.</text>
</comment>
<dbReference type="OrthoDB" id="5971499at2759"/>
<keyword evidence="13" id="KW-1185">Reference proteome</keyword>
<evidence type="ECO:0000256" key="7">
    <source>
        <dbReference type="ARBA" id="ARBA00023034"/>
    </source>
</evidence>
<dbReference type="GO" id="GO:0032580">
    <property type="term" value="C:Golgi cisterna membrane"/>
    <property type="evidence" value="ECO:0007669"/>
    <property type="project" value="UniProtKB-SubCell"/>
</dbReference>
<keyword evidence="5 9" id="KW-0735">Signal-anchor</keyword>
<dbReference type="SUPFAM" id="SSF53448">
    <property type="entry name" value="Nucleotide-diphospho-sugar transferases"/>
    <property type="match status" value="1"/>
</dbReference>
<dbReference type="Pfam" id="PF05679">
    <property type="entry name" value="CHGN"/>
    <property type="match status" value="1"/>
</dbReference>
<keyword evidence="3 9" id="KW-0808">Transferase</keyword>
<evidence type="ECO:0000256" key="6">
    <source>
        <dbReference type="ARBA" id="ARBA00022989"/>
    </source>
</evidence>
<evidence type="ECO:0000313" key="12">
    <source>
        <dbReference type="EMBL" id="GCC36235.1"/>
    </source>
</evidence>
<dbReference type="AlphaFoldDB" id="A0A401T0T3"/>
<gene>
    <name evidence="12" type="ORF">chiPu_0014727</name>
</gene>
<organism evidence="12 13">
    <name type="scientific">Chiloscyllium punctatum</name>
    <name type="common">Brownbanded bambooshark</name>
    <name type="synonym">Hemiscyllium punctatum</name>
    <dbReference type="NCBI Taxonomy" id="137246"/>
    <lineage>
        <taxon>Eukaryota</taxon>
        <taxon>Metazoa</taxon>
        <taxon>Chordata</taxon>
        <taxon>Craniata</taxon>
        <taxon>Vertebrata</taxon>
        <taxon>Chondrichthyes</taxon>
        <taxon>Elasmobranchii</taxon>
        <taxon>Galeomorphii</taxon>
        <taxon>Galeoidea</taxon>
        <taxon>Orectolobiformes</taxon>
        <taxon>Hemiscylliidae</taxon>
        <taxon>Chiloscyllium</taxon>
    </lineage>
</organism>
<feature type="compositionally biased region" description="Polar residues" evidence="10">
    <location>
        <begin position="807"/>
        <end position="816"/>
    </location>
</feature>
<evidence type="ECO:0000256" key="9">
    <source>
        <dbReference type="RuleBase" id="RU364016"/>
    </source>
</evidence>
<feature type="transmembrane region" description="Helical" evidence="9">
    <location>
        <begin position="12"/>
        <end position="31"/>
    </location>
</feature>
<dbReference type="STRING" id="137246.A0A401T0T3"/>
<name>A0A401T0T3_CHIPU</name>
<evidence type="ECO:0000313" key="13">
    <source>
        <dbReference type="Proteomes" id="UP000287033"/>
    </source>
</evidence>
<dbReference type="GO" id="GO:0033842">
    <property type="term" value="F:N-acetyl-beta-glucosaminyl-derivative 4-beta-N-acetylgalactosaminyltransferase activity"/>
    <property type="evidence" value="ECO:0007669"/>
    <property type="project" value="UniProtKB-EC"/>
</dbReference>
<evidence type="ECO:0000256" key="2">
    <source>
        <dbReference type="ARBA" id="ARBA00009239"/>
    </source>
</evidence>
<feature type="domain" description="PA14" evidence="11">
    <location>
        <begin position="106"/>
        <end position="267"/>
    </location>
</feature>
<comment type="function">
    <text evidence="9">Transfers N-acetylgalactosamine (GalNAc) from UDP-GalNAc to N-acetylglucosamine-beta-benzyl with a beta-1,4-linkage to form N,N'-diacetyllactosediamine, GalNAc-beta-1,4-GlcNAc structures in N-linked glycans and probably O-linked glycans.</text>
</comment>
<dbReference type="InterPro" id="IPR037524">
    <property type="entry name" value="PA14/GLEYA"/>
</dbReference>
<feature type="region of interest" description="Disordered" evidence="10">
    <location>
        <begin position="799"/>
        <end position="824"/>
    </location>
</feature>
<keyword evidence="7 9" id="KW-0333">Golgi apparatus</keyword>
<comment type="subcellular location">
    <subcellularLocation>
        <location evidence="1 9">Golgi apparatus</location>
        <location evidence="1 9">Golgi stack membrane</location>
        <topology evidence="1 9">Single-pass type II membrane protein</topology>
    </subcellularLocation>
</comment>
<keyword evidence="6 9" id="KW-1133">Transmembrane helix</keyword>
<feature type="region of interest" description="Disordered" evidence="10">
    <location>
        <begin position="550"/>
        <end position="593"/>
    </location>
</feature>
<evidence type="ECO:0000256" key="4">
    <source>
        <dbReference type="ARBA" id="ARBA00022692"/>
    </source>
</evidence>
<sequence>MFLFPVKKIRKHFNVLMFVVIVGLGVWAAYLEFVASSEWRRGAFKPHREFRNWKKQPHVQRNKVPGVARDLEYYNQRKEETGNEDLDSNHWQESHELNFVGMWSSKFMGQANLHIFEDWCGGSVDQLRKNIHFPLFPHTRTVVKKLAVAPSWTNYGLRIFGYIHPYADGEFQFAVASDDNSEFWLSTDESPSNLTLLAKVGKTGKEWTAPGEFGKFQSQVSKPTQLLSFKKYFFEVLHKQNDKGTDHIEVAWRHRKTGLKFSIIDSKYISLYVNESLIKLNEVQHIPQSVASHKKNYGYSSSHRDHPTEMLKYDPRDSFFQLPLIDESHVHKVLPDCVYRPSYIIKGFPLLRYQGLQFVHLTYVYPNDYTRLTHMESENKCFYYENTYSLDRFGFARYLKMDKPQKPNNEKFQNPFRVVGKGKPNKQMDNNEEELGENAELDEKEYEDDDDQFPQLVVPKAEFQKQNRKNIEEFGNKRNRGSKILEKKYFAKLHDRQQAVTVKDYGDDYDDYAFKRRRKLFYVVDQKPSDNAFGLTKTVDTEITLASKGMKDRKNETTSFEETMQGTQSLRQKTAKISHSSSKKSSVSDHDLERQSAKLLVGQKARVNSTNQNVLQRENPNIDKNISRVEFPERQIPRLRKKQGEKIIQKPKRIINTQQPLALLGQNVNRKNGTFLNKNGSKKSTNVLTNHTELTSPPTLQEEVLHDQKQIKVSNKSIHGQRNETYNGTETTGLKSKYFLSTKELQPDNVGDQMDRIPPLPNVQRQEKEHEYREKKNIAVPWGSRDKIKEKLQGFGKKGEKWGHISSMDTETNSKQVNEEEDQDEDEMEEELNVYQHVYDKAVSWEQTFTVNNIDFNALRSDWIDLRCNVSGNLLMKEQEALDVAEMYLRKLNEKHQGIYTLHQLVGVEKRLDRIHGSRYLLELALLVNEKTIVRLSEYVYGLNRNGYYMHGDDGRKRRAVFRHRGRQLSEKQEKIMLCAPTGFNWQRSAVVHFIVPVKNQARWVQQFIFDMEELYRATGDENFNVIITDYSSTDMDVEKALKQSMLTRYQYVKLEGNFERSAGLQAGIDIIKDDHSIVFLCDLHINFPPGIIDSIRKHCVEEKMAFAPIVMRLNCGSSPQEPEGYWEMNGFGLLGIYKSDLDRIGGMNTKEFRDRWGGEDWELLDRIFQAGLEVERLYMRNFFHFYHSKRGMWNRKQVKVT</sequence>
<reference evidence="12 13" key="1">
    <citation type="journal article" date="2018" name="Nat. Ecol. Evol.">
        <title>Shark genomes provide insights into elasmobranch evolution and the origin of vertebrates.</title>
        <authorList>
            <person name="Hara Y"/>
            <person name="Yamaguchi K"/>
            <person name="Onimaru K"/>
            <person name="Kadota M"/>
            <person name="Koyanagi M"/>
            <person name="Keeley SD"/>
            <person name="Tatsumi K"/>
            <person name="Tanaka K"/>
            <person name="Motone F"/>
            <person name="Kageyama Y"/>
            <person name="Nozu R"/>
            <person name="Adachi N"/>
            <person name="Nishimura O"/>
            <person name="Nakagawa R"/>
            <person name="Tanegashima C"/>
            <person name="Kiyatake I"/>
            <person name="Matsumoto R"/>
            <person name="Murakumo K"/>
            <person name="Nishida K"/>
            <person name="Terakita A"/>
            <person name="Kuratani S"/>
            <person name="Sato K"/>
            <person name="Hyodo S Kuraku.S."/>
        </authorList>
    </citation>
    <scope>NUCLEOTIDE SEQUENCE [LARGE SCALE GENOMIC DNA]</scope>
</reference>
<proteinExistence type="inferred from homology"/>
<dbReference type="PROSITE" id="PS51820">
    <property type="entry name" value="PA14"/>
    <property type="match status" value="1"/>
</dbReference>
<evidence type="ECO:0000256" key="10">
    <source>
        <dbReference type="SAM" id="MobiDB-lite"/>
    </source>
</evidence>
<dbReference type="PANTHER" id="PTHR12369">
    <property type="entry name" value="CHONDROITIN SYNTHASE"/>
    <property type="match status" value="1"/>
</dbReference>
<dbReference type="EC" id="2.4.1.244" evidence="9"/>
<keyword evidence="8 9" id="KW-0472">Membrane</keyword>
<accession>A0A401T0T3</accession>
<feature type="region of interest" description="Disordered" evidence="10">
    <location>
        <begin position="406"/>
        <end position="437"/>
    </location>
</feature>
<dbReference type="EMBL" id="BEZZ01000800">
    <property type="protein sequence ID" value="GCC36235.1"/>
    <property type="molecule type" value="Genomic_DNA"/>
</dbReference>
<dbReference type="OMA" id="VDPHLQF"/>
<dbReference type="SMART" id="SM00758">
    <property type="entry name" value="PA14"/>
    <property type="match status" value="1"/>
</dbReference>
<dbReference type="InterPro" id="IPR008428">
    <property type="entry name" value="Chond_GalNAc"/>
</dbReference>
<dbReference type="Proteomes" id="UP000287033">
    <property type="component" value="Unassembled WGS sequence"/>
</dbReference>
<dbReference type="Gene3D" id="3.90.550.10">
    <property type="entry name" value="Spore Coat Polysaccharide Biosynthesis Protein SpsA, Chain A"/>
    <property type="match status" value="1"/>
</dbReference>
<evidence type="ECO:0000256" key="1">
    <source>
        <dbReference type="ARBA" id="ARBA00004447"/>
    </source>
</evidence>
<dbReference type="InterPro" id="IPR011658">
    <property type="entry name" value="PA14_dom"/>
</dbReference>
<dbReference type="InterPro" id="IPR029044">
    <property type="entry name" value="Nucleotide-diphossugar_trans"/>
</dbReference>
<feature type="compositionally biased region" description="Polar residues" evidence="10">
    <location>
        <begin position="557"/>
        <end position="577"/>
    </location>
</feature>
<evidence type="ECO:0000256" key="8">
    <source>
        <dbReference type="ARBA" id="ARBA00023136"/>
    </source>
</evidence>
<dbReference type="InterPro" id="IPR051227">
    <property type="entry name" value="CS_glycosyltransferase"/>
</dbReference>
<dbReference type="PANTHER" id="PTHR12369:SF15">
    <property type="entry name" value="BETA-1,4-N-ACETYLGALACTOSAMINYLTRANSFERASE 3"/>
    <property type="match status" value="1"/>
</dbReference>
<evidence type="ECO:0000259" key="11">
    <source>
        <dbReference type="PROSITE" id="PS51820"/>
    </source>
</evidence>
<evidence type="ECO:0000256" key="5">
    <source>
        <dbReference type="ARBA" id="ARBA00022968"/>
    </source>
</evidence>